<sequence length="44" mass="4643">MKREADGASSDTLASFVVARWRALERGWKATIVGVVLVAGVGLV</sequence>
<name>A0A1I6IDR5_9EURY</name>
<reference evidence="2" key="1">
    <citation type="submission" date="2016-10" db="EMBL/GenBank/DDBJ databases">
        <authorList>
            <person name="Varghese N."/>
            <person name="Submissions S."/>
        </authorList>
    </citation>
    <scope>NUCLEOTIDE SEQUENCE [LARGE SCALE GENOMIC DNA]</scope>
    <source>
        <strain evidence="2">CGMCC 1.8711</strain>
    </source>
</reference>
<protein>
    <submittedName>
        <fullName evidence="1">Uncharacterized protein</fullName>
    </submittedName>
</protein>
<dbReference type="EMBL" id="FOYS01000005">
    <property type="protein sequence ID" value="SFR64872.1"/>
    <property type="molecule type" value="Genomic_DNA"/>
</dbReference>
<dbReference type="Proteomes" id="UP000243250">
    <property type="component" value="Unassembled WGS sequence"/>
</dbReference>
<organism evidence="1 2">
    <name type="scientific">Halogeometricum limi</name>
    <dbReference type="NCBI Taxonomy" id="555875"/>
    <lineage>
        <taxon>Archaea</taxon>
        <taxon>Methanobacteriati</taxon>
        <taxon>Methanobacteriota</taxon>
        <taxon>Stenosarchaea group</taxon>
        <taxon>Halobacteria</taxon>
        <taxon>Halobacteriales</taxon>
        <taxon>Haloferacaceae</taxon>
        <taxon>Halogeometricum</taxon>
    </lineage>
</organism>
<proteinExistence type="predicted"/>
<evidence type="ECO:0000313" key="1">
    <source>
        <dbReference type="EMBL" id="SFR64872.1"/>
    </source>
</evidence>
<accession>A0A1I6IDR5</accession>
<gene>
    <name evidence="1" type="ORF">SAMN04488124_3108</name>
</gene>
<dbReference type="AlphaFoldDB" id="A0A1I6IDR5"/>
<evidence type="ECO:0000313" key="2">
    <source>
        <dbReference type="Proteomes" id="UP000243250"/>
    </source>
</evidence>
<dbReference type="RefSeq" id="WP_281244802.1">
    <property type="nucleotide sequence ID" value="NZ_FOYS01000005.1"/>
</dbReference>
<keyword evidence="2" id="KW-1185">Reference proteome</keyword>